<feature type="transmembrane region" description="Helical" evidence="5">
    <location>
        <begin position="40"/>
        <end position="58"/>
    </location>
</feature>
<feature type="domain" description="DUF1232" evidence="6">
    <location>
        <begin position="18"/>
        <end position="51"/>
    </location>
</feature>
<accession>A0ABT1MJJ7</accession>
<feature type="transmembrane region" description="Helical" evidence="5">
    <location>
        <begin position="15"/>
        <end position="34"/>
    </location>
</feature>
<sequence>MDNYEPVSKPPAKNYTHWIWLALALIYDFIPLDFIPDIPVIGWIDDALVTTAAIMNILQHISDNKGNETISSIYKWLKWIFISLAVIIILLLLLFGSIIIKLFQS</sequence>
<dbReference type="Proteomes" id="UP001205603">
    <property type="component" value="Unassembled WGS sequence"/>
</dbReference>
<evidence type="ECO:0000313" key="7">
    <source>
        <dbReference type="EMBL" id="MCP9612793.1"/>
    </source>
</evidence>
<dbReference type="Pfam" id="PF06803">
    <property type="entry name" value="DUF1232"/>
    <property type="match status" value="1"/>
</dbReference>
<evidence type="ECO:0000256" key="4">
    <source>
        <dbReference type="ARBA" id="ARBA00023136"/>
    </source>
</evidence>
<gene>
    <name evidence="7" type="ORF">NMU02_11890</name>
</gene>
<proteinExistence type="predicted"/>
<evidence type="ECO:0000256" key="2">
    <source>
        <dbReference type="ARBA" id="ARBA00022692"/>
    </source>
</evidence>
<evidence type="ECO:0000313" key="8">
    <source>
        <dbReference type="Proteomes" id="UP001205603"/>
    </source>
</evidence>
<evidence type="ECO:0000256" key="5">
    <source>
        <dbReference type="SAM" id="Phobius"/>
    </source>
</evidence>
<comment type="caution">
    <text evidence="7">The sequence shown here is derived from an EMBL/GenBank/DDBJ whole genome shotgun (WGS) entry which is preliminary data.</text>
</comment>
<organism evidence="7 8">
    <name type="scientific">Coprobacter tertius</name>
    <dbReference type="NCBI Taxonomy" id="2944915"/>
    <lineage>
        <taxon>Bacteria</taxon>
        <taxon>Pseudomonadati</taxon>
        <taxon>Bacteroidota</taxon>
        <taxon>Bacteroidia</taxon>
        <taxon>Bacteroidales</taxon>
        <taxon>Barnesiellaceae</taxon>
        <taxon>Coprobacter</taxon>
    </lineage>
</organism>
<comment type="subcellular location">
    <subcellularLocation>
        <location evidence="1">Endomembrane system</location>
        <topology evidence="1">Multi-pass membrane protein</topology>
    </subcellularLocation>
</comment>
<evidence type="ECO:0000259" key="6">
    <source>
        <dbReference type="Pfam" id="PF06803"/>
    </source>
</evidence>
<dbReference type="RefSeq" id="WP_255028151.1">
    <property type="nucleotide sequence ID" value="NZ_JANDHW010000014.1"/>
</dbReference>
<name>A0ABT1MJJ7_9BACT</name>
<keyword evidence="2 5" id="KW-0812">Transmembrane</keyword>
<evidence type="ECO:0000256" key="1">
    <source>
        <dbReference type="ARBA" id="ARBA00004127"/>
    </source>
</evidence>
<dbReference type="InterPro" id="IPR010652">
    <property type="entry name" value="DUF1232"/>
</dbReference>
<keyword evidence="3 5" id="KW-1133">Transmembrane helix</keyword>
<keyword evidence="8" id="KW-1185">Reference proteome</keyword>
<feature type="transmembrane region" description="Helical" evidence="5">
    <location>
        <begin position="79"/>
        <end position="103"/>
    </location>
</feature>
<protein>
    <submittedName>
        <fullName evidence="7">DUF1232 domain-containing protein</fullName>
    </submittedName>
</protein>
<dbReference type="EMBL" id="JANDHW010000014">
    <property type="protein sequence ID" value="MCP9612793.1"/>
    <property type="molecule type" value="Genomic_DNA"/>
</dbReference>
<keyword evidence="4 5" id="KW-0472">Membrane</keyword>
<evidence type="ECO:0000256" key="3">
    <source>
        <dbReference type="ARBA" id="ARBA00022989"/>
    </source>
</evidence>
<reference evidence="7 8" key="1">
    <citation type="submission" date="2022-07" db="EMBL/GenBank/DDBJ databases">
        <title>Fecal culturing of patients with breast cancer.</title>
        <authorList>
            <person name="Teng N.M.Y."/>
            <person name="Kiu R."/>
            <person name="Evans R."/>
            <person name="Baker D.J."/>
            <person name="Zenner C."/>
            <person name="Robinson S.D."/>
            <person name="Hall L.J."/>
        </authorList>
    </citation>
    <scope>NUCLEOTIDE SEQUENCE [LARGE SCALE GENOMIC DNA]</scope>
    <source>
        <strain evidence="7 8">LH1063</strain>
    </source>
</reference>